<feature type="compositionally biased region" description="Basic and acidic residues" evidence="1">
    <location>
        <begin position="1184"/>
        <end position="1197"/>
    </location>
</feature>
<proteinExistence type="predicted"/>
<protein>
    <submittedName>
        <fullName evidence="3">AsmA-like C-terminal region-containing protein</fullName>
    </submittedName>
</protein>
<dbReference type="PANTHER" id="PTHR30441">
    <property type="entry name" value="DUF748 DOMAIN-CONTAINING PROTEIN"/>
    <property type="match status" value="1"/>
</dbReference>
<evidence type="ECO:0000313" key="3">
    <source>
        <dbReference type="EMBL" id="XBO37471.1"/>
    </source>
</evidence>
<feature type="domain" description="AsmA" evidence="2">
    <location>
        <begin position="7"/>
        <end position="116"/>
    </location>
</feature>
<organism evidence="3">
    <name type="scientific">Alsobacter sp. KACC 23698</name>
    <dbReference type="NCBI Taxonomy" id="3149229"/>
    <lineage>
        <taxon>Bacteria</taxon>
        <taxon>Pseudomonadati</taxon>
        <taxon>Pseudomonadota</taxon>
        <taxon>Alphaproteobacteria</taxon>
        <taxon>Hyphomicrobiales</taxon>
        <taxon>Alsobacteraceae</taxon>
        <taxon>Alsobacter</taxon>
    </lineage>
</organism>
<dbReference type="Pfam" id="PF05170">
    <property type="entry name" value="AsmA"/>
    <property type="match status" value="1"/>
</dbReference>
<feature type="compositionally biased region" description="Pro residues" evidence="1">
    <location>
        <begin position="1260"/>
        <end position="1270"/>
    </location>
</feature>
<dbReference type="GO" id="GO:0090313">
    <property type="term" value="P:regulation of protein targeting to membrane"/>
    <property type="evidence" value="ECO:0007669"/>
    <property type="project" value="TreeGrafter"/>
</dbReference>
<dbReference type="GO" id="GO:0005886">
    <property type="term" value="C:plasma membrane"/>
    <property type="evidence" value="ECO:0007669"/>
    <property type="project" value="TreeGrafter"/>
</dbReference>
<evidence type="ECO:0000256" key="1">
    <source>
        <dbReference type="SAM" id="MobiDB-lite"/>
    </source>
</evidence>
<accession>A0AAU7JAU3</accession>
<dbReference type="InterPro" id="IPR052894">
    <property type="entry name" value="AsmA-related"/>
</dbReference>
<dbReference type="PANTHER" id="PTHR30441:SF4">
    <property type="entry name" value="PROTEIN ASMA"/>
    <property type="match status" value="1"/>
</dbReference>
<feature type="compositionally biased region" description="Low complexity" evidence="1">
    <location>
        <begin position="1271"/>
        <end position="1281"/>
    </location>
</feature>
<name>A0AAU7JAU3_9HYPH</name>
<feature type="region of interest" description="Disordered" evidence="1">
    <location>
        <begin position="1184"/>
        <end position="1281"/>
    </location>
</feature>
<dbReference type="InterPro" id="IPR007844">
    <property type="entry name" value="AsmA"/>
</dbReference>
<gene>
    <name evidence="3" type="ORF">ABEG18_17275</name>
</gene>
<dbReference type="EMBL" id="CP157484">
    <property type="protein sequence ID" value="XBO37471.1"/>
    <property type="molecule type" value="Genomic_DNA"/>
</dbReference>
<sequence length="1281" mass="131965">MRDFLTGLAILAIAVLATALAGPYFVDWTAHRGAIEEKVAVAIGAPVSIAGPISVRLLPSPRLDVQDVTLNRSASGSGTGPVVTMGRLAVEVAVMPLLRGEVRVVEAFLDQPRFEASLSASGDVVGLSDFASALDSVQAVAVERLVVRDGVLSLKDEMTGRLSLISDIDGEADAQALVGPWRANARALVGSTPVDLRVATGAPEPQGARLKLVIQALNGHQRGEIDGRIAVDGSGAHAFDGRLLAGGRLRWPDRDGFSQKPWTFSAALRLNGRTGQLSQAELEAGGEEIPAKFSGDGQLDLGVTPRLKLALEAKQIDLDKPFTLQGRTAPPPAEVLGAWINAFGLDEGGLSPPLPIAATVKAGSLLFGGDVVTGANADIVVNGPAIVIERLQAGLPGGSDAQLSGRAELANGGRFEGHVRVASKDGSRLLGWAEAERSGRSGRLGDAKDVGVEADVSLSPTVMAARGLKLRVERSNLQGAVRYTPPEASARGLFEAQLTSDGLAIEQAPDVSTLSAAAQGVDVAVTLNARNVRVGQAKGPSVGAGRLGVKLSMTRAGLTIDTLEIADVGGASVTASGQVGEKGGKLEAVVDARRVEPLAELLRKVAPGRFPGLLASRAAALSPLKLKLTAFRSAGATGPTTVSVDGLAAGSRLSGSALLGGGQSADKVTASLKLDAPESGPFLRQLGFDALALSGFGAGRLAIDVDGRFGGGATLKVAASAAGASLSGEGRIGQTAQDPDVTGRFTLSAADAGPLMQLLAAPGPDVLSRLPVEARAEVSTADGRWTFADLSGTVAAQPFAGRLAVDLEKDTLDGALTLDRISAATVLGLALGPTQPPIAGAVWSSSRFASVLPPPFATTIAVKGKALDLGDGGVAADPSFTMRWTAENLELAKLDGGYRGGRLGGGLTIRRQGGLANLGGKLTLTGVSLPALFPDAQMAGTVDAEFDGAAAGETASALASSLAGGGRLQIRSMVIPKLDPQALPATAQALDAESSYPDVQRVGGALKAALERSGLIVPTLDAPVTITGGVVRAGPVMVEGQTSLQGAATFDLKTGRFDGRANMTAQAPAGWLGPAPQAGVVWRKTRTGPAEREFDVSLLTNTLTTHAVTRELERMEALEADLRERSFFVRRLKADRDRLERERREAEEAKAAEEARIAEEARKAEEARLVAEARRVAEQRAQEHRLQMQRAEEERLRQQAQEDASRIVAEDARRAEEARAAEQARQADASAKTLGDDDPNGAAEAAHILGRAAPSAAIVPLPPPPPPPSIPAGSPGQPAAP</sequence>
<evidence type="ECO:0000259" key="2">
    <source>
        <dbReference type="Pfam" id="PF05170"/>
    </source>
</evidence>
<reference evidence="3" key="1">
    <citation type="submission" date="2024-05" db="EMBL/GenBank/DDBJ databases">
        <authorList>
            <person name="Kim S."/>
            <person name="Heo J."/>
            <person name="Choi H."/>
            <person name="Choi Y."/>
            <person name="Kwon S.-W."/>
            <person name="Kim Y."/>
        </authorList>
    </citation>
    <scope>NUCLEOTIDE SEQUENCE</scope>
    <source>
        <strain evidence="3">KACC 23698</strain>
    </source>
</reference>
<dbReference type="RefSeq" id="WP_406854291.1">
    <property type="nucleotide sequence ID" value="NZ_CP157484.1"/>
</dbReference>
<feature type="compositionally biased region" description="Basic and acidic residues" evidence="1">
    <location>
        <begin position="1203"/>
        <end position="1222"/>
    </location>
</feature>